<reference evidence="2" key="1">
    <citation type="submission" date="2018-02" db="EMBL/GenBank/DDBJ databases">
        <authorList>
            <person name="Vasarhelyi B.M."/>
            <person name="Deshmukh S."/>
            <person name="Balint B."/>
            <person name="Kukolya J."/>
        </authorList>
    </citation>
    <scope>NUCLEOTIDE SEQUENCE</scope>
    <source>
        <strain evidence="2">KB22</strain>
    </source>
</reference>
<dbReference type="Pfam" id="PF13643">
    <property type="entry name" value="DUF4145"/>
    <property type="match status" value="1"/>
</dbReference>
<dbReference type="EMBL" id="PRDK01000009">
    <property type="protein sequence ID" value="MBE8714963.1"/>
    <property type="molecule type" value="Genomic_DNA"/>
</dbReference>
<dbReference type="Proteomes" id="UP000616201">
    <property type="component" value="Unassembled WGS sequence"/>
</dbReference>
<keyword evidence="3" id="KW-1185">Reference proteome</keyword>
<organism evidence="2 3">
    <name type="scientific">Sphingobacterium hungaricum</name>
    <dbReference type="NCBI Taxonomy" id="2082723"/>
    <lineage>
        <taxon>Bacteria</taxon>
        <taxon>Pseudomonadati</taxon>
        <taxon>Bacteroidota</taxon>
        <taxon>Sphingobacteriia</taxon>
        <taxon>Sphingobacteriales</taxon>
        <taxon>Sphingobacteriaceae</taxon>
        <taxon>Sphingobacterium</taxon>
    </lineage>
</organism>
<comment type="caution">
    <text evidence="2">The sequence shown here is derived from an EMBL/GenBank/DDBJ whole genome shotgun (WGS) entry which is preliminary data.</text>
</comment>
<proteinExistence type="predicted"/>
<evidence type="ECO:0000313" key="3">
    <source>
        <dbReference type="Proteomes" id="UP000616201"/>
    </source>
</evidence>
<evidence type="ECO:0000259" key="1">
    <source>
        <dbReference type="Pfam" id="PF13643"/>
    </source>
</evidence>
<accession>A0A928UZJ4</accession>
<dbReference type="AlphaFoldDB" id="A0A928UZJ4"/>
<sequence length="289" mass="33970">MSVSKDYCPNCRQITNHKCLFNIKTSSDPQSAFEFEHNYETIQCLGCEIIQFRIRYNDESMIRYDDYGYTEVYDEIKYYPKKLSNHFLINNIYDLPDKIRIIYIETIESLTNNCYLLAGVGLRTIIEAVCIDQKITGRTLENKINNLVKNKLITEKDGQRLHSIRFLGNDSVHDMDVPNENKLKTALEVIENLLKSLYLIDIELDQHLDTIIVKFEDFKNLIFRKVNSNLIIVGEEKNLVEILGKDMRRIERSYLTNFVSQLTEEIENNIIKSLSIGKIENNQQYFIKR</sequence>
<evidence type="ECO:0000313" key="2">
    <source>
        <dbReference type="EMBL" id="MBE8714963.1"/>
    </source>
</evidence>
<dbReference type="RefSeq" id="WP_196936817.1">
    <property type="nucleotide sequence ID" value="NZ_MU158698.1"/>
</dbReference>
<protein>
    <recommendedName>
        <fullName evidence="1">DUF4145 domain-containing protein</fullName>
    </recommendedName>
</protein>
<name>A0A928UZJ4_9SPHI</name>
<dbReference type="InterPro" id="IPR025285">
    <property type="entry name" value="DUF4145"/>
</dbReference>
<gene>
    <name evidence="2" type="ORF">C4F49_14865</name>
</gene>
<feature type="domain" description="DUF4145" evidence="1">
    <location>
        <begin position="111"/>
        <end position="191"/>
    </location>
</feature>